<sequence>MKKENPFKKIGGPLRKVPEDTKENVMNSVELIELLRDFSSLFTSNYTDTISSLFKTKNTDEDESDDQ</sequence>
<reference evidence="1 2" key="1">
    <citation type="submission" date="2018-10" db="EMBL/GenBank/DDBJ databases">
        <title>Sinomicrobium pectinilyticum sp. nov., a pectinase-producing bacterium isolated from alkaline and saline soil, and emended description of the genus Sinomicrobium.</title>
        <authorList>
            <person name="Cheng B."/>
            <person name="Li C."/>
            <person name="Lai Q."/>
            <person name="Du M."/>
            <person name="Shao Z."/>
            <person name="Xu P."/>
            <person name="Yang C."/>
        </authorList>
    </citation>
    <scope>NUCLEOTIDE SEQUENCE [LARGE SCALE GENOMIC DNA]</scope>
    <source>
        <strain evidence="1 2">5DNS001</strain>
    </source>
</reference>
<dbReference type="AlphaFoldDB" id="A0A3N0DQZ4"/>
<keyword evidence="2" id="KW-1185">Reference proteome</keyword>
<dbReference type="Proteomes" id="UP000267469">
    <property type="component" value="Unassembled WGS sequence"/>
</dbReference>
<comment type="caution">
    <text evidence="1">The sequence shown here is derived from an EMBL/GenBank/DDBJ whole genome shotgun (WGS) entry which is preliminary data.</text>
</comment>
<dbReference type="EMBL" id="RJTM01000155">
    <property type="protein sequence ID" value="RNL77921.1"/>
    <property type="molecule type" value="Genomic_DNA"/>
</dbReference>
<name>A0A3N0DQZ4_SINP1</name>
<evidence type="ECO:0000313" key="2">
    <source>
        <dbReference type="Proteomes" id="UP000267469"/>
    </source>
</evidence>
<evidence type="ECO:0000313" key="1">
    <source>
        <dbReference type="EMBL" id="RNL77921.1"/>
    </source>
</evidence>
<dbReference type="RefSeq" id="WP_123217867.1">
    <property type="nucleotide sequence ID" value="NZ_RJTM01000155.1"/>
</dbReference>
<gene>
    <name evidence="1" type="ORF">ED312_20375</name>
</gene>
<dbReference type="OrthoDB" id="1448904at2"/>
<proteinExistence type="predicted"/>
<protein>
    <submittedName>
        <fullName evidence="1">Uncharacterized protein</fullName>
    </submittedName>
</protein>
<accession>A0A3N0DQZ4</accession>
<organism evidence="1 2">
    <name type="scientific">Sinomicrobium pectinilyticum</name>
    <dbReference type="NCBI Taxonomy" id="1084421"/>
    <lineage>
        <taxon>Bacteria</taxon>
        <taxon>Pseudomonadati</taxon>
        <taxon>Bacteroidota</taxon>
        <taxon>Flavobacteriia</taxon>
        <taxon>Flavobacteriales</taxon>
        <taxon>Flavobacteriaceae</taxon>
        <taxon>Sinomicrobium</taxon>
    </lineage>
</organism>